<dbReference type="PANTHER" id="PTHR37313">
    <property type="entry name" value="UPF0749 PROTEIN RV1825"/>
    <property type="match status" value="1"/>
</dbReference>
<evidence type="ECO:0000313" key="4">
    <source>
        <dbReference type="EMBL" id="PAU67337.1"/>
    </source>
</evidence>
<feature type="region of interest" description="Disordered" evidence="2">
    <location>
        <begin position="1"/>
        <end position="21"/>
    </location>
</feature>
<protein>
    <submittedName>
        <fullName evidence="4">Protein ylxX/ylxW</fullName>
    </submittedName>
</protein>
<evidence type="ECO:0000313" key="5">
    <source>
        <dbReference type="Proteomes" id="UP000218399"/>
    </source>
</evidence>
<feature type="region of interest" description="Disordered" evidence="2">
    <location>
        <begin position="37"/>
        <end position="57"/>
    </location>
</feature>
<dbReference type="Pfam" id="PF05949">
    <property type="entry name" value="DUF881"/>
    <property type="match status" value="1"/>
</dbReference>
<dbReference type="Gene3D" id="3.30.70.1880">
    <property type="entry name" value="Protein of unknown function DUF881"/>
    <property type="match status" value="1"/>
</dbReference>
<dbReference type="GO" id="GO:0005886">
    <property type="term" value="C:plasma membrane"/>
    <property type="evidence" value="ECO:0007669"/>
    <property type="project" value="TreeGrafter"/>
</dbReference>
<comment type="similarity">
    <text evidence="1">Belongs to the UPF0749 family.</text>
</comment>
<feature type="transmembrane region" description="Helical" evidence="3">
    <location>
        <begin position="87"/>
        <end position="111"/>
    </location>
</feature>
<keyword evidence="3" id="KW-0812">Transmembrane</keyword>
<keyword evidence="3" id="KW-1133">Transmembrane helix</keyword>
<comment type="caution">
    <text evidence="4">The sequence shown here is derived from an EMBL/GenBank/DDBJ whole genome shotgun (WGS) entry which is preliminary data.</text>
</comment>
<keyword evidence="5" id="KW-1185">Reference proteome</keyword>
<evidence type="ECO:0000256" key="1">
    <source>
        <dbReference type="ARBA" id="ARBA00009108"/>
    </source>
</evidence>
<dbReference type="InterPro" id="IPR010273">
    <property type="entry name" value="DUF881"/>
</dbReference>
<dbReference type="PANTHER" id="PTHR37313:SF1">
    <property type="entry name" value="UPF0749 PROTEIN RV1823"/>
    <property type="match status" value="1"/>
</dbReference>
<gene>
    <name evidence="4" type="ORF">B1526_1422</name>
</gene>
<sequence>MLPANPTMPPVQPIPSGHEPQRRRAVFSRGYASIASHHAASPDELGHRPRRRRNSDDSLQLIDDLINRPMDQLYSDARLVTKPDSKIVYWGTRIVVFLICIIVGFFGSQFVRLLNTDSRKQIRESLANQLVANNARIDGLDNDITNLRKQVEEQSVSATKSPIEQVVEENEAAAGATPVEGEGIVMTIADPVAAATDSANGALPRDGATDRLRVVTDADLQLLVCLLWRNGAEAIAINDNRLGVETSIRTAGNSILVGVTPIESPYRIQAIGDRNALADAMGERSLATLYSDFHKAGMYPQISKTDSMRLDAASVGKLTYARRS</sequence>
<proteinExistence type="inferred from homology"/>
<evidence type="ECO:0000256" key="2">
    <source>
        <dbReference type="SAM" id="MobiDB-lite"/>
    </source>
</evidence>
<keyword evidence="3" id="KW-0472">Membrane</keyword>
<organism evidence="4 5">
    <name type="scientific">Bifidobacterium criceti</name>
    <dbReference type="NCBI Taxonomy" id="1960969"/>
    <lineage>
        <taxon>Bacteria</taxon>
        <taxon>Bacillati</taxon>
        <taxon>Actinomycetota</taxon>
        <taxon>Actinomycetes</taxon>
        <taxon>Bifidobacteriales</taxon>
        <taxon>Bifidobacteriaceae</taxon>
        <taxon>Bifidobacterium</taxon>
    </lineage>
</organism>
<reference evidence="4 5" key="1">
    <citation type="journal article" date="2017" name="ISME J.">
        <title>Unveiling bifidobacterial biogeography across the mammalian branch of the tree of life.</title>
        <authorList>
            <person name="Milani C."/>
            <person name="Mangifesta M."/>
            <person name="Mancabelli L."/>
            <person name="Lugli G.A."/>
            <person name="James K."/>
            <person name="Duranti S."/>
            <person name="Turroni F."/>
            <person name="Ferrario C."/>
            <person name="Ossiprandi M.C."/>
            <person name="van Sinderen D."/>
            <person name="Ventura M."/>
        </authorList>
    </citation>
    <scope>NUCLEOTIDE SEQUENCE [LARGE SCALE GENOMIC DNA]</scope>
    <source>
        <strain evidence="5">Ham19E</strain>
    </source>
</reference>
<accession>A0A2A2EEE0</accession>
<feature type="compositionally biased region" description="Pro residues" evidence="2">
    <location>
        <begin position="1"/>
        <end position="13"/>
    </location>
</feature>
<name>A0A2A2EEE0_9BIFI</name>
<dbReference type="AlphaFoldDB" id="A0A2A2EEE0"/>
<dbReference type="Proteomes" id="UP000218399">
    <property type="component" value="Unassembled WGS sequence"/>
</dbReference>
<dbReference type="EMBL" id="MVOH01000015">
    <property type="protein sequence ID" value="PAU67337.1"/>
    <property type="molecule type" value="Genomic_DNA"/>
</dbReference>
<evidence type="ECO:0000256" key="3">
    <source>
        <dbReference type="SAM" id="Phobius"/>
    </source>
</evidence>